<dbReference type="InterPro" id="IPR036465">
    <property type="entry name" value="vWFA_dom_sf"/>
</dbReference>
<proteinExistence type="predicted"/>
<keyword evidence="1" id="KW-0732">Signal</keyword>
<sequence length="457" mass="50227">MKRFIHGLVFALVLSSPLAGFAQQNDAPTTRILFIFDGSGSMQGRWETGKKIDVAQRLMTQMLDSLQSLRLQNLELALRVYGHNKPSPPQDCNDTHLEVPFGNNTYVRIKQVLRSIIPKGTTPIARSLEFSADDFTPCNDCRNIIILITDGLEECNEDPCAVSRMLQERGIALKPFVIGIGLDPEFRSTFECVGNYFDAAEESTFKKVLGVVISQALNNTSGQINLLDDNGQPIETDVPLAVYDAVSGKLIESFVHTLDANGNPDTLVLDPLVTYDVSVFTVPTVHQRGVEVQEGTHNHINIPAGRGTLDLRMSGSRSAQTPEVLVRRPGESRTLHVQTFNTTQEYLTGTYEIEILTLPRIYETVTISQDETNTVSIPAPGTVFIQTSSAGPGGVYVRRGDELIWVAELQAEETRHTFALQPGDYTVIHRPTTAQSSLYSKSKSFTVSPGGSTTVKL</sequence>
<dbReference type="RefSeq" id="WP_151666433.1">
    <property type="nucleotide sequence ID" value="NZ_WBVO01000001.1"/>
</dbReference>
<dbReference type="AlphaFoldDB" id="A0A6N6RMS0"/>
<dbReference type="InterPro" id="IPR002035">
    <property type="entry name" value="VWF_A"/>
</dbReference>
<feature type="domain" description="VWFA" evidence="2">
    <location>
        <begin position="31"/>
        <end position="181"/>
    </location>
</feature>
<dbReference type="OrthoDB" id="5348860at2"/>
<dbReference type="Proteomes" id="UP000468650">
    <property type="component" value="Unassembled WGS sequence"/>
</dbReference>
<evidence type="ECO:0000259" key="2">
    <source>
        <dbReference type="PROSITE" id="PS50234"/>
    </source>
</evidence>
<keyword evidence="4" id="KW-1185">Reference proteome</keyword>
<feature type="signal peptide" evidence="1">
    <location>
        <begin position="1"/>
        <end position="22"/>
    </location>
</feature>
<evidence type="ECO:0000256" key="1">
    <source>
        <dbReference type="SAM" id="SignalP"/>
    </source>
</evidence>
<gene>
    <name evidence="3" type="ORF">F8C67_03655</name>
</gene>
<name>A0A6N6RMS0_9FLAO</name>
<accession>A0A6N6RMS0</accession>
<dbReference type="SMART" id="SM00327">
    <property type="entry name" value="VWA"/>
    <property type="match status" value="1"/>
</dbReference>
<evidence type="ECO:0000313" key="3">
    <source>
        <dbReference type="EMBL" id="KAB2814856.1"/>
    </source>
</evidence>
<evidence type="ECO:0000313" key="4">
    <source>
        <dbReference type="Proteomes" id="UP000468650"/>
    </source>
</evidence>
<dbReference type="SUPFAM" id="SSF53300">
    <property type="entry name" value="vWA-like"/>
    <property type="match status" value="1"/>
</dbReference>
<comment type="caution">
    <text evidence="3">The sequence shown here is derived from an EMBL/GenBank/DDBJ whole genome shotgun (WGS) entry which is preliminary data.</text>
</comment>
<dbReference type="Pfam" id="PF00092">
    <property type="entry name" value="VWA"/>
    <property type="match status" value="1"/>
</dbReference>
<reference evidence="3 4" key="1">
    <citation type="submission" date="2019-09" db="EMBL/GenBank/DDBJ databases">
        <title>Genomes of family Cryomorphaceae.</title>
        <authorList>
            <person name="Bowman J.P."/>
        </authorList>
    </citation>
    <scope>NUCLEOTIDE SEQUENCE [LARGE SCALE GENOMIC DNA]</scope>
    <source>
        <strain evidence="3 4">LMG 25704</strain>
    </source>
</reference>
<protein>
    <submittedName>
        <fullName evidence="3">VWA domain-containing protein</fullName>
    </submittedName>
</protein>
<dbReference type="Gene3D" id="3.40.50.410">
    <property type="entry name" value="von Willebrand factor, type A domain"/>
    <property type="match status" value="1"/>
</dbReference>
<dbReference type="PROSITE" id="PS50234">
    <property type="entry name" value="VWFA"/>
    <property type="match status" value="1"/>
</dbReference>
<organism evidence="3 4">
    <name type="scientific">Phaeocystidibacter luteus</name>
    <dbReference type="NCBI Taxonomy" id="911197"/>
    <lineage>
        <taxon>Bacteria</taxon>
        <taxon>Pseudomonadati</taxon>
        <taxon>Bacteroidota</taxon>
        <taxon>Flavobacteriia</taxon>
        <taxon>Flavobacteriales</taxon>
        <taxon>Phaeocystidibacteraceae</taxon>
        <taxon>Phaeocystidibacter</taxon>
    </lineage>
</organism>
<dbReference type="EMBL" id="WBVO01000001">
    <property type="protein sequence ID" value="KAB2814856.1"/>
    <property type="molecule type" value="Genomic_DNA"/>
</dbReference>
<feature type="chain" id="PRO_5026874621" evidence="1">
    <location>
        <begin position="23"/>
        <end position="457"/>
    </location>
</feature>